<proteinExistence type="predicted"/>
<reference evidence="1" key="2">
    <citation type="submission" date="2020-05" db="UniProtKB">
        <authorList>
            <consortium name="EnsemblMetazoa"/>
        </authorList>
    </citation>
    <scope>IDENTIFICATION</scope>
    <source>
        <strain evidence="1">IAEA</strain>
    </source>
</reference>
<dbReference type="EMBL" id="JXJN01013303">
    <property type="status" value="NOT_ANNOTATED_CDS"/>
    <property type="molecule type" value="Genomic_DNA"/>
</dbReference>
<sequence length="97" mass="11027">MNANQLSRKQKARATDTLHKGQVLIKTTIEVPMSPALEQIGKALAPARYYFGAMDKCKCSSNNTKRKSIFIVIKHPQDMSNSNYTKKTMHEMNKQLK</sequence>
<evidence type="ECO:0000313" key="2">
    <source>
        <dbReference type="Proteomes" id="UP000092460"/>
    </source>
</evidence>
<dbReference type="EnsemblMetazoa" id="GPPI028142-RA">
    <property type="protein sequence ID" value="GPPI028142-PA"/>
    <property type="gene ID" value="GPPI028142"/>
</dbReference>
<reference evidence="2" key="1">
    <citation type="submission" date="2015-01" db="EMBL/GenBank/DDBJ databases">
        <authorList>
            <person name="Aksoy S."/>
            <person name="Warren W."/>
            <person name="Wilson R.K."/>
        </authorList>
    </citation>
    <scope>NUCLEOTIDE SEQUENCE [LARGE SCALE GENOMIC DNA]</scope>
    <source>
        <strain evidence="2">IAEA</strain>
    </source>
</reference>
<name>A0A1B0BF89_9MUSC</name>
<dbReference type="AlphaFoldDB" id="A0A1B0BF89"/>
<evidence type="ECO:0000313" key="1">
    <source>
        <dbReference type="EnsemblMetazoa" id="GPPI028142-PA"/>
    </source>
</evidence>
<organism evidence="1 2">
    <name type="scientific">Glossina palpalis gambiensis</name>
    <dbReference type="NCBI Taxonomy" id="67801"/>
    <lineage>
        <taxon>Eukaryota</taxon>
        <taxon>Metazoa</taxon>
        <taxon>Ecdysozoa</taxon>
        <taxon>Arthropoda</taxon>
        <taxon>Hexapoda</taxon>
        <taxon>Insecta</taxon>
        <taxon>Pterygota</taxon>
        <taxon>Neoptera</taxon>
        <taxon>Endopterygota</taxon>
        <taxon>Diptera</taxon>
        <taxon>Brachycera</taxon>
        <taxon>Muscomorpha</taxon>
        <taxon>Hippoboscoidea</taxon>
        <taxon>Glossinidae</taxon>
        <taxon>Glossina</taxon>
    </lineage>
</organism>
<dbReference type="VEuPathDB" id="VectorBase:GPPI028142"/>
<protein>
    <submittedName>
        <fullName evidence="1">Uncharacterized protein</fullName>
    </submittedName>
</protein>
<keyword evidence="2" id="KW-1185">Reference proteome</keyword>
<accession>A0A1B0BF89</accession>
<dbReference type="Proteomes" id="UP000092460">
    <property type="component" value="Unassembled WGS sequence"/>
</dbReference>